<keyword evidence="1" id="KW-1133">Transmembrane helix</keyword>
<dbReference type="AlphaFoldDB" id="A0A0E9RSU8"/>
<organism evidence="2">
    <name type="scientific">Anguilla anguilla</name>
    <name type="common">European freshwater eel</name>
    <name type="synonym">Muraena anguilla</name>
    <dbReference type="NCBI Taxonomy" id="7936"/>
    <lineage>
        <taxon>Eukaryota</taxon>
        <taxon>Metazoa</taxon>
        <taxon>Chordata</taxon>
        <taxon>Craniata</taxon>
        <taxon>Vertebrata</taxon>
        <taxon>Euteleostomi</taxon>
        <taxon>Actinopterygii</taxon>
        <taxon>Neopterygii</taxon>
        <taxon>Teleostei</taxon>
        <taxon>Anguilliformes</taxon>
        <taxon>Anguillidae</taxon>
        <taxon>Anguilla</taxon>
    </lineage>
</organism>
<feature type="transmembrane region" description="Helical" evidence="1">
    <location>
        <begin position="6"/>
        <end position="24"/>
    </location>
</feature>
<reference evidence="2" key="2">
    <citation type="journal article" date="2015" name="Fish Shellfish Immunol.">
        <title>Early steps in the European eel (Anguilla anguilla)-Vibrio vulnificus interaction in the gills: Role of the RtxA13 toxin.</title>
        <authorList>
            <person name="Callol A."/>
            <person name="Pajuelo D."/>
            <person name="Ebbesson L."/>
            <person name="Teles M."/>
            <person name="MacKenzie S."/>
            <person name="Amaro C."/>
        </authorList>
    </citation>
    <scope>NUCLEOTIDE SEQUENCE</scope>
</reference>
<dbReference type="EMBL" id="GBXM01077062">
    <property type="protein sequence ID" value="JAH31515.1"/>
    <property type="molecule type" value="Transcribed_RNA"/>
</dbReference>
<keyword evidence="1" id="KW-0472">Membrane</keyword>
<protein>
    <submittedName>
        <fullName evidence="2">Uncharacterized protein</fullName>
    </submittedName>
</protein>
<keyword evidence="1" id="KW-0812">Transmembrane</keyword>
<sequence length="34" mass="3988">MCIHIYLVFMCVCDCVCLYFKIVYGQYLSTATSR</sequence>
<evidence type="ECO:0000256" key="1">
    <source>
        <dbReference type="SAM" id="Phobius"/>
    </source>
</evidence>
<reference evidence="2" key="1">
    <citation type="submission" date="2014-11" db="EMBL/GenBank/DDBJ databases">
        <authorList>
            <person name="Amaro Gonzalez C."/>
        </authorList>
    </citation>
    <scope>NUCLEOTIDE SEQUENCE</scope>
</reference>
<name>A0A0E9RSU8_ANGAN</name>
<evidence type="ECO:0000313" key="2">
    <source>
        <dbReference type="EMBL" id="JAH31515.1"/>
    </source>
</evidence>
<accession>A0A0E9RSU8</accession>
<proteinExistence type="predicted"/>